<evidence type="ECO:0000313" key="3">
    <source>
        <dbReference type="Proteomes" id="UP000289738"/>
    </source>
</evidence>
<dbReference type="AlphaFoldDB" id="A0A444X6M5"/>
<dbReference type="PANTHER" id="PTHR43139">
    <property type="entry name" value="SI:DKEY-122A22.2"/>
    <property type="match status" value="1"/>
</dbReference>
<protein>
    <recommendedName>
        <fullName evidence="1">AB hydrolase-1 domain-containing protein</fullName>
    </recommendedName>
</protein>
<comment type="caution">
    <text evidence="2">The sequence shown here is derived from an EMBL/GenBank/DDBJ whole genome shotgun (WGS) entry which is preliminary data.</text>
</comment>
<gene>
    <name evidence="2" type="ORF">Ahy_B10g104725</name>
</gene>
<keyword evidence="3" id="KW-1185">Reference proteome</keyword>
<dbReference type="InterPro" id="IPR029058">
    <property type="entry name" value="AB_hydrolase_fold"/>
</dbReference>
<evidence type="ECO:0000313" key="2">
    <source>
        <dbReference type="EMBL" id="RYQ85223.1"/>
    </source>
</evidence>
<dbReference type="Gramene" id="arahy.Tifrunner.gnm2.ann2.Ah20g365200.1">
    <property type="protein sequence ID" value="arahy.Tifrunner.gnm2.ann2.Ah20g365200.1-CDS"/>
    <property type="gene ID" value="arahy.Tifrunner.gnm2.ann2.Ah20g365200"/>
</dbReference>
<reference evidence="2 3" key="1">
    <citation type="submission" date="2019-01" db="EMBL/GenBank/DDBJ databases">
        <title>Sequencing of cultivated peanut Arachis hypogaea provides insights into genome evolution and oil improvement.</title>
        <authorList>
            <person name="Chen X."/>
        </authorList>
    </citation>
    <scope>NUCLEOTIDE SEQUENCE [LARGE SCALE GENOMIC DNA]</scope>
    <source>
        <strain evidence="3">cv. Fuhuasheng</strain>
        <tissue evidence="2">Leaves</tissue>
    </source>
</reference>
<dbReference type="OrthoDB" id="6431331at2759"/>
<proteinExistence type="predicted"/>
<dbReference type="PANTHER" id="PTHR43139:SF52">
    <property type="entry name" value="SI:DKEY-122A22.2"/>
    <property type="match status" value="1"/>
</dbReference>
<sequence length="311" mass="35205">MLSIPSFMSIASLYEIYLRRCFTAAGLLSQSIAVDDETTIHFWGPTTKSPNKACLVLIHGFGPMAIWQWRKQVQFFAPHFNVYVPDLVFFGGSTTRSSERSEKFQAAAVVKLVEKVVVADEESKKKKVHVIGTSYGGFVAYQVARMMGVERVGKVVIASSGVNMRKRDNLALLERAGLERIEDLMMPAKPQHFRKLMALSLSRRLHYLPDFFLADFINKLYSDNRKEKMELLKGVSLGREEALNISPLQQEVLIVWGEHDRIFPVQMARELREVIGKKASLEVIKDASHVPQIEKAAEFNNIILNFLKGCT</sequence>
<dbReference type="Gene3D" id="3.40.50.1820">
    <property type="entry name" value="alpha/beta hydrolase"/>
    <property type="match status" value="1"/>
</dbReference>
<feature type="domain" description="AB hydrolase-1" evidence="1">
    <location>
        <begin position="55"/>
        <end position="296"/>
    </location>
</feature>
<dbReference type="EMBL" id="SDMP01000020">
    <property type="protein sequence ID" value="RYQ85223.1"/>
    <property type="molecule type" value="Genomic_DNA"/>
</dbReference>
<accession>A0A444X6M5</accession>
<dbReference type="InterPro" id="IPR000073">
    <property type="entry name" value="AB_hydrolase_1"/>
</dbReference>
<dbReference type="SUPFAM" id="SSF53474">
    <property type="entry name" value="alpha/beta-Hydrolases"/>
    <property type="match status" value="1"/>
</dbReference>
<evidence type="ECO:0000259" key="1">
    <source>
        <dbReference type="Pfam" id="PF00561"/>
    </source>
</evidence>
<dbReference type="PRINTS" id="PR00111">
    <property type="entry name" value="ABHYDROLASE"/>
</dbReference>
<organism evidence="2 3">
    <name type="scientific">Arachis hypogaea</name>
    <name type="common">Peanut</name>
    <dbReference type="NCBI Taxonomy" id="3818"/>
    <lineage>
        <taxon>Eukaryota</taxon>
        <taxon>Viridiplantae</taxon>
        <taxon>Streptophyta</taxon>
        <taxon>Embryophyta</taxon>
        <taxon>Tracheophyta</taxon>
        <taxon>Spermatophyta</taxon>
        <taxon>Magnoliopsida</taxon>
        <taxon>eudicotyledons</taxon>
        <taxon>Gunneridae</taxon>
        <taxon>Pentapetalae</taxon>
        <taxon>rosids</taxon>
        <taxon>fabids</taxon>
        <taxon>Fabales</taxon>
        <taxon>Fabaceae</taxon>
        <taxon>Papilionoideae</taxon>
        <taxon>50 kb inversion clade</taxon>
        <taxon>dalbergioids sensu lato</taxon>
        <taxon>Dalbergieae</taxon>
        <taxon>Pterocarpus clade</taxon>
        <taxon>Arachis</taxon>
    </lineage>
</organism>
<dbReference type="InterPro" id="IPR052370">
    <property type="entry name" value="Meta-cleavage_hydrolase"/>
</dbReference>
<dbReference type="Pfam" id="PF00561">
    <property type="entry name" value="Abhydrolase_1"/>
    <property type="match status" value="1"/>
</dbReference>
<dbReference type="SMR" id="A0A444X6M5"/>
<dbReference type="Proteomes" id="UP000289738">
    <property type="component" value="Chromosome B10"/>
</dbReference>
<dbReference type="STRING" id="3818.A0A444X6M5"/>
<name>A0A444X6M5_ARAHY</name>